<evidence type="ECO:0000313" key="3">
    <source>
        <dbReference type="Proteomes" id="UP001181355"/>
    </source>
</evidence>
<evidence type="ECO:0000313" key="2">
    <source>
        <dbReference type="EMBL" id="WMW80847.1"/>
    </source>
</evidence>
<dbReference type="PANTHER" id="PTHR36503:SF1">
    <property type="entry name" value="BLR2520 PROTEIN"/>
    <property type="match status" value="1"/>
</dbReference>
<gene>
    <name evidence="2" type="ORF">RF679_00865</name>
</gene>
<dbReference type="EMBL" id="CP133720">
    <property type="protein sequence ID" value="WMW80847.1"/>
    <property type="molecule type" value="Genomic_DNA"/>
</dbReference>
<dbReference type="PROSITE" id="PS51819">
    <property type="entry name" value="VOC"/>
    <property type="match status" value="1"/>
</dbReference>
<dbReference type="Pfam" id="PF00903">
    <property type="entry name" value="Glyoxalase"/>
    <property type="match status" value="1"/>
</dbReference>
<dbReference type="PIRSF" id="PIRSF039020">
    <property type="entry name" value="EhpR"/>
    <property type="match status" value="1"/>
</dbReference>
<evidence type="ECO:0000259" key="1">
    <source>
        <dbReference type="PROSITE" id="PS51819"/>
    </source>
</evidence>
<dbReference type="Gene3D" id="3.30.720.110">
    <property type="match status" value="1"/>
</dbReference>
<organism evidence="2 3">
    <name type="scientific">Undibacterium cyanobacteriorum</name>
    <dbReference type="NCBI Taxonomy" id="3073561"/>
    <lineage>
        <taxon>Bacteria</taxon>
        <taxon>Pseudomonadati</taxon>
        <taxon>Pseudomonadota</taxon>
        <taxon>Betaproteobacteria</taxon>
        <taxon>Burkholderiales</taxon>
        <taxon>Oxalobacteraceae</taxon>
        <taxon>Undibacterium</taxon>
    </lineage>
</organism>
<name>A0ABY9RKH0_9BURK</name>
<keyword evidence="3" id="KW-1185">Reference proteome</keyword>
<dbReference type="PANTHER" id="PTHR36503">
    <property type="entry name" value="BLR2520 PROTEIN"/>
    <property type="match status" value="1"/>
</dbReference>
<accession>A0ABY9RKH0</accession>
<dbReference type="InterPro" id="IPR004360">
    <property type="entry name" value="Glyas_Fos-R_dOase_dom"/>
</dbReference>
<dbReference type="InterPro" id="IPR029068">
    <property type="entry name" value="Glyas_Bleomycin-R_OHBP_Dase"/>
</dbReference>
<dbReference type="InterPro" id="IPR037523">
    <property type="entry name" value="VOC_core"/>
</dbReference>
<proteinExistence type="predicted"/>
<dbReference type="SUPFAM" id="SSF54593">
    <property type="entry name" value="Glyoxalase/Bleomycin resistance protein/Dihydroxybiphenyl dioxygenase"/>
    <property type="match status" value="1"/>
</dbReference>
<dbReference type="Proteomes" id="UP001181355">
    <property type="component" value="Chromosome"/>
</dbReference>
<sequence length="121" mass="13548">MKHPNFVLLYVLDPRASVAFYQEMLGRAPVEASDTFAMFALDSGIMLGLWKREQVLPTVTAATGASELAITVDDQAEVDRLHHLWQTRGIIILQTPCSMDFAYTFVATDLDGHRIRVFAPH</sequence>
<protein>
    <submittedName>
        <fullName evidence="2">VOC family protein</fullName>
    </submittedName>
</protein>
<dbReference type="InterPro" id="IPR026275">
    <property type="entry name" value="Glyoxalase/dOase/EhpR"/>
</dbReference>
<dbReference type="Gene3D" id="3.30.720.120">
    <property type="match status" value="1"/>
</dbReference>
<reference evidence="2" key="1">
    <citation type="submission" date="2023-09" db="EMBL/GenBank/DDBJ databases">
        <title>Undibacterium sp. 20NA77.5 isolated from freshwater.</title>
        <authorList>
            <person name="Le V."/>
            <person name="Ko S.-R."/>
            <person name="Ahn C.-Y."/>
            <person name="Oh H.-M."/>
        </authorList>
    </citation>
    <scope>NUCLEOTIDE SEQUENCE</scope>
    <source>
        <strain evidence="2">20NA77.5</strain>
    </source>
</reference>
<dbReference type="RefSeq" id="WP_309482338.1">
    <property type="nucleotide sequence ID" value="NZ_CP133720.1"/>
</dbReference>
<feature type="domain" description="VOC" evidence="1">
    <location>
        <begin position="3"/>
        <end position="120"/>
    </location>
</feature>